<keyword evidence="7" id="KW-0812">Transmembrane</keyword>
<dbReference type="RefSeq" id="WP_043966144.1">
    <property type="nucleotide sequence ID" value="NZ_JXTH01000024.1"/>
</dbReference>
<dbReference type="PANTHER" id="PTHR32089">
    <property type="entry name" value="METHYL-ACCEPTING CHEMOTAXIS PROTEIN MCPB"/>
    <property type="match status" value="1"/>
</dbReference>
<dbReference type="EMBL" id="JXTH01000024">
    <property type="protein sequence ID" value="KIQ94448.1"/>
    <property type="molecule type" value="Genomic_DNA"/>
</dbReference>
<dbReference type="Pfam" id="PF00015">
    <property type="entry name" value="MCPsignal"/>
    <property type="match status" value="1"/>
</dbReference>
<evidence type="ECO:0000259" key="8">
    <source>
        <dbReference type="PROSITE" id="PS50111"/>
    </source>
</evidence>
<dbReference type="InterPro" id="IPR003660">
    <property type="entry name" value="HAMP_dom"/>
</dbReference>
<dbReference type="CDD" id="cd06225">
    <property type="entry name" value="HAMP"/>
    <property type="match status" value="1"/>
</dbReference>
<keyword evidence="11" id="KW-1185">Reference proteome</keyword>
<dbReference type="PROSITE" id="PS50111">
    <property type="entry name" value="CHEMOTAXIS_TRANSDUC_2"/>
    <property type="match status" value="1"/>
</dbReference>
<evidence type="ECO:0000313" key="10">
    <source>
        <dbReference type="EMBL" id="KIQ94448.1"/>
    </source>
</evidence>
<evidence type="ECO:0000256" key="6">
    <source>
        <dbReference type="PROSITE-ProRule" id="PRU00284"/>
    </source>
</evidence>
<dbReference type="Pfam" id="PF12729">
    <property type="entry name" value="4HB_MCP_1"/>
    <property type="match status" value="1"/>
</dbReference>
<dbReference type="GO" id="GO:0005886">
    <property type="term" value="C:plasma membrane"/>
    <property type="evidence" value="ECO:0007669"/>
    <property type="project" value="UniProtKB-SubCell"/>
</dbReference>
<evidence type="ECO:0000259" key="9">
    <source>
        <dbReference type="PROSITE" id="PS50885"/>
    </source>
</evidence>
<keyword evidence="2" id="KW-1003">Cell membrane</keyword>
<dbReference type="SMART" id="SM00283">
    <property type="entry name" value="MA"/>
    <property type="match status" value="1"/>
</dbReference>
<dbReference type="InterPro" id="IPR004090">
    <property type="entry name" value="Chemotax_Me-accpt_rcpt"/>
</dbReference>
<dbReference type="PATRIC" id="fig|404937.3.peg.1560"/>
<dbReference type="SUPFAM" id="SSF58104">
    <property type="entry name" value="Methyl-accepting chemotaxis protein (MCP) signaling domain"/>
    <property type="match status" value="1"/>
</dbReference>
<accession>A0A0D0Q934</accession>
<comment type="subcellular location">
    <subcellularLocation>
        <location evidence="1">Cell membrane</location>
    </subcellularLocation>
</comment>
<proteinExistence type="inferred from homology"/>
<evidence type="ECO:0008006" key="12">
    <source>
        <dbReference type="Google" id="ProtNLM"/>
    </source>
</evidence>
<keyword evidence="3 7" id="KW-0472">Membrane</keyword>
<protein>
    <recommendedName>
        <fullName evidence="12">Methyl-accepting chemotaxis protein</fullName>
    </recommendedName>
</protein>
<dbReference type="PROSITE" id="PS50885">
    <property type="entry name" value="HAMP"/>
    <property type="match status" value="1"/>
</dbReference>
<evidence type="ECO:0000256" key="3">
    <source>
        <dbReference type="ARBA" id="ARBA00023136"/>
    </source>
</evidence>
<dbReference type="InterPro" id="IPR024478">
    <property type="entry name" value="HlyB_4HB_MCP"/>
</dbReference>
<name>A0A0D0Q934_9BACL</name>
<dbReference type="PRINTS" id="PR00260">
    <property type="entry name" value="CHEMTRNSDUCR"/>
</dbReference>
<evidence type="ECO:0000256" key="2">
    <source>
        <dbReference type="ARBA" id="ARBA00022475"/>
    </source>
</evidence>
<keyword evidence="4 6" id="KW-0807">Transducer</keyword>
<dbReference type="Gene3D" id="6.10.340.10">
    <property type="match status" value="1"/>
</dbReference>
<dbReference type="InterPro" id="IPR004089">
    <property type="entry name" value="MCPsignal_dom"/>
</dbReference>
<dbReference type="CDD" id="cd11386">
    <property type="entry name" value="MCP_signal"/>
    <property type="match status" value="1"/>
</dbReference>
<gene>
    <name evidence="10" type="ORF">LH47_01481</name>
</gene>
<dbReference type="Pfam" id="PF00672">
    <property type="entry name" value="HAMP"/>
    <property type="match status" value="1"/>
</dbReference>
<evidence type="ECO:0000256" key="7">
    <source>
        <dbReference type="SAM" id="Phobius"/>
    </source>
</evidence>
<evidence type="ECO:0000256" key="4">
    <source>
        <dbReference type="ARBA" id="ARBA00023224"/>
    </source>
</evidence>
<feature type="domain" description="HAMP" evidence="9">
    <location>
        <begin position="205"/>
        <end position="258"/>
    </location>
</feature>
<feature type="transmembrane region" description="Helical" evidence="7">
    <location>
        <begin position="183"/>
        <end position="203"/>
    </location>
</feature>
<organism evidence="10 11">
    <name type="scientific">Anoxybacillus thermarum</name>
    <dbReference type="NCBI Taxonomy" id="404937"/>
    <lineage>
        <taxon>Bacteria</taxon>
        <taxon>Bacillati</taxon>
        <taxon>Bacillota</taxon>
        <taxon>Bacilli</taxon>
        <taxon>Bacillales</taxon>
        <taxon>Anoxybacillaceae</taxon>
        <taxon>Anoxybacillus</taxon>
    </lineage>
</organism>
<reference evidence="10 11" key="1">
    <citation type="submission" date="2015-01" db="EMBL/GenBank/DDBJ databases">
        <title>Draft genome of Anoxybacillus thermarum strain AF/04.</title>
        <authorList>
            <person name="Poli A."/>
            <person name="Nicolaus B."/>
            <person name="Chan K.-G."/>
            <person name="Kahar U.M."/>
            <person name="Yaakob A.S."/>
            <person name="Chan C.S."/>
            <person name="Goh K.M."/>
        </authorList>
    </citation>
    <scope>NUCLEOTIDE SEQUENCE [LARGE SCALE GENOMIC DNA]</scope>
    <source>
        <strain evidence="10 11">AF/04</strain>
    </source>
</reference>
<keyword evidence="7" id="KW-1133">Transmembrane helix</keyword>
<evidence type="ECO:0000313" key="11">
    <source>
        <dbReference type="Proteomes" id="UP000032102"/>
    </source>
</evidence>
<dbReference type="GO" id="GO:0006935">
    <property type="term" value="P:chemotaxis"/>
    <property type="evidence" value="ECO:0007669"/>
    <property type="project" value="InterPro"/>
</dbReference>
<evidence type="ECO:0000256" key="5">
    <source>
        <dbReference type="ARBA" id="ARBA00029447"/>
    </source>
</evidence>
<dbReference type="GO" id="GO:0004888">
    <property type="term" value="F:transmembrane signaling receptor activity"/>
    <property type="evidence" value="ECO:0007669"/>
    <property type="project" value="InterPro"/>
</dbReference>
<feature type="domain" description="Methyl-accepting transducer" evidence="8">
    <location>
        <begin position="277"/>
        <end position="513"/>
    </location>
</feature>
<dbReference type="Proteomes" id="UP000032102">
    <property type="component" value="Unassembled WGS sequence"/>
</dbReference>
<dbReference type="Gene3D" id="1.10.287.950">
    <property type="entry name" value="Methyl-accepting chemotaxis protein"/>
    <property type="match status" value="1"/>
</dbReference>
<dbReference type="FunFam" id="1.10.287.950:FF:000001">
    <property type="entry name" value="Methyl-accepting chemotaxis sensory transducer"/>
    <property type="match status" value="1"/>
</dbReference>
<sequence>MKVTVRKKLVATFLSVLLLFVVVSMFTYNRLETIDEQYSEAMKKGFERITLVTNMQNAMLREQIAVRGYLINGKPESLTAFEQAASEFSTNQEKMESLQLEGKGKQAIDLLVKAEQEYRDLAKQAIDFYKQGQMDEISRLMKERGNAITVEVTDAGEQARAVQGEHLQQMSAMLSKQAKDMKYMTLITIGIAFLVSIAIALYISEKISRPVQQISEHAEKIAHGDLSVDDIHVANRDEIGQLAKSFNQMVHNLKQLIQQVSTATEHVSASAQELMASAEQASAATEEVTTAIQEVAQGAEMQEKHAEESSQAIGEMVAGIERMAQTATVVANSATETTKQATVGQQYLQQVVTQMNTINESTNETNVVIKELNEKSAQIGKIVDVIVGIAEQTNLLALNAAIEAARAGEHGKGFAVVADEVRKLAEQSRESANQIAQLIEMIQQNTGYVVHIVGKGTEEVKQGTKLVEQTGTFFGQILRSIEQVNAQIQELSAISEQMSAGVHQVHASMDEVSSIAKRFVERTTEVSASSEEQLASSEEVTSAATSLAELAEQLRNAVATFKV</sequence>
<comment type="similarity">
    <text evidence="5">Belongs to the methyl-accepting chemotaxis (MCP) protein family.</text>
</comment>
<dbReference type="PANTHER" id="PTHR32089:SF112">
    <property type="entry name" value="LYSOZYME-LIKE PROTEIN-RELATED"/>
    <property type="match status" value="1"/>
</dbReference>
<dbReference type="GO" id="GO:0007165">
    <property type="term" value="P:signal transduction"/>
    <property type="evidence" value="ECO:0007669"/>
    <property type="project" value="UniProtKB-KW"/>
</dbReference>
<evidence type="ECO:0000256" key="1">
    <source>
        <dbReference type="ARBA" id="ARBA00004236"/>
    </source>
</evidence>
<dbReference type="AlphaFoldDB" id="A0A0D0Q934"/>
<dbReference type="SMART" id="SM00304">
    <property type="entry name" value="HAMP"/>
    <property type="match status" value="2"/>
</dbReference>
<comment type="caution">
    <text evidence="10">The sequence shown here is derived from an EMBL/GenBank/DDBJ whole genome shotgun (WGS) entry which is preliminary data.</text>
</comment>